<name>A0A497XRG4_9AQUI</name>
<sequence>MKGLASVFLLLVFGVCPVFADVGLRSANPEELEVKILEKLFKDMLQRKEVNVLVLGDRKESYERNIREYSDKLRTVESCKEANILLIAGDTKSIPEECLNKPIFSTKKENINLFKNCLGAFYWKKGRPNIILIKERLEERGIRLPSEYERFIEPEDRVVGVERIK</sequence>
<dbReference type="EMBL" id="RCCJ01000001">
    <property type="protein sequence ID" value="RLJ70864.1"/>
    <property type="molecule type" value="Genomic_DNA"/>
</dbReference>
<feature type="chain" id="PRO_5019806231" evidence="1">
    <location>
        <begin position="21"/>
        <end position="165"/>
    </location>
</feature>
<evidence type="ECO:0000313" key="2">
    <source>
        <dbReference type="EMBL" id="RLJ70864.1"/>
    </source>
</evidence>
<evidence type="ECO:0000256" key="1">
    <source>
        <dbReference type="SAM" id="SignalP"/>
    </source>
</evidence>
<proteinExistence type="predicted"/>
<dbReference type="RefSeq" id="WP_121011260.1">
    <property type="nucleotide sequence ID" value="NZ_RCCJ01000001.1"/>
</dbReference>
<feature type="signal peptide" evidence="1">
    <location>
        <begin position="1"/>
        <end position="20"/>
    </location>
</feature>
<protein>
    <submittedName>
        <fullName evidence="2">Uncharacterized protein</fullName>
    </submittedName>
</protein>
<keyword evidence="3" id="KW-1185">Reference proteome</keyword>
<organism evidence="2 3">
    <name type="scientific">Hydrogenivirga caldilitoris</name>
    <dbReference type="NCBI Taxonomy" id="246264"/>
    <lineage>
        <taxon>Bacteria</taxon>
        <taxon>Pseudomonadati</taxon>
        <taxon>Aquificota</taxon>
        <taxon>Aquificia</taxon>
        <taxon>Aquificales</taxon>
        <taxon>Aquificaceae</taxon>
        <taxon>Hydrogenivirga</taxon>
    </lineage>
</organism>
<accession>A0A497XRG4</accession>
<comment type="caution">
    <text evidence="2">The sequence shown here is derived from an EMBL/GenBank/DDBJ whole genome shotgun (WGS) entry which is preliminary data.</text>
</comment>
<dbReference type="OrthoDB" id="15556at2"/>
<dbReference type="Proteomes" id="UP000267841">
    <property type="component" value="Unassembled WGS sequence"/>
</dbReference>
<evidence type="ECO:0000313" key="3">
    <source>
        <dbReference type="Proteomes" id="UP000267841"/>
    </source>
</evidence>
<keyword evidence="1" id="KW-0732">Signal</keyword>
<gene>
    <name evidence="2" type="ORF">BCF55_1149</name>
</gene>
<dbReference type="AlphaFoldDB" id="A0A497XRG4"/>
<reference evidence="2 3" key="1">
    <citation type="submission" date="2018-10" db="EMBL/GenBank/DDBJ databases">
        <title>Genomic Encyclopedia of Archaeal and Bacterial Type Strains, Phase II (KMG-II): from individual species to whole genera.</title>
        <authorList>
            <person name="Goeker M."/>
        </authorList>
    </citation>
    <scope>NUCLEOTIDE SEQUENCE [LARGE SCALE GENOMIC DNA]</scope>
    <source>
        <strain evidence="2 3">DSM 16510</strain>
    </source>
</reference>